<evidence type="ECO:0000313" key="2">
    <source>
        <dbReference type="Proteomes" id="UP000606974"/>
    </source>
</evidence>
<dbReference type="AlphaFoldDB" id="A0A8H7AMD7"/>
<accession>A0A8H7AMD7</accession>
<proteinExistence type="predicted"/>
<comment type="caution">
    <text evidence="1">The sequence shown here is derived from an EMBL/GenBank/DDBJ whole genome shotgun (WGS) entry which is preliminary data.</text>
</comment>
<keyword evidence="2" id="KW-1185">Reference proteome</keyword>
<reference evidence="1" key="1">
    <citation type="submission" date="2020-02" db="EMBL/GenBank/DDBJ databases">
        <authorList>
            <person name="Palmer J.M."/>
        </authorList>
    </citation>
    <scope>NUCLEOTIDE SEQUENCE</scope>
    <source>
        <strain evidence="1">EPUS1.4</strain>
        <tissue evidence="1">Thallus</tissue>
    </source>
</reference>
<name>A0A8H7AMD7_9EURO</name>
<dbReference type="EMBL" id="JAACFV010000026">
    <property type="protein sequence ID" value="KAF7510824.1"/>
    <property type="molecule type" value="Genomic_DNA"/>
</dbReference>
<organism evidence="1 2">
    <name type="scientific">Endocarpon pusillum</name>
    <dbReference type="NCBI Taxonomy" id="364733"/>
    <lineage>
        <taxon>Eukaryota</taxon>
        <taxon>Fungi</taxon>
        <taxon>Dikarya</taxon>
        <taxon>Ascomycota</taxon>
        <taxon>Pezizomycotina</taxon>
        <taxon>Eurotiomycetes</taxon>
        <taxon>Chaetothyriomycetidae</taxon>
        <taxon>Verrucariales</taxon>
        <taxon>Verrucariaceae</taxon>
        <taxon>Endocarpon</taxon>
    </lineage>
</organism>
<dbReference type="Proteomes" id="UP000606974">
    <property type="component" value="Unassembled WGS sequence"/>
</dbReference>
<gene>
    <name evidence="1" type="ORF">GJ744_005924</name>
</gene>
<protein>
    <submittedName>
        <fullName evidence="1">Uncharacterized protein</fullName>
    </submittedName>
</protein>
<evidence type="ECO:0000313" key="1">
    <source>
        <dbReference type="EMBL" id="KAF7510824.1"/>
    </source>
</evidence>
<sequence>MGHAVSTPSSPKKSRVQEIADVECFMSLRDALLAFPISLNPAENTRVRLSFLVAFVVVGGGNIGENRKYGEQNRFWFSFFYLVRSKACRSGFASEVRSGVEELRSNDTGAC</sequence>